<dbReference type="InterPro" id="IPR038731">
    <property type="entry name" value="RgtA/B/C-like"/>
</dbReference>
<dbReference type="GO" id="GO:0005886">
    <property type="term" value="C:plasma membrane"/>
    <property type="evidence" value="ECO:0007669"/>
    <property type="project" value="UniProtKB-SubCell"/>
</dbReference>
<dbReference type="EMBL" id="JACWLN010000002">
    <property type="protein sequence ID" value="MBD1260324.1"/>
    <property type="molecule type" value="Genomic_DNA"/>
</dbReference>
<reference evidence="10 13" key="2">
    <citation type="submission" date="2020-07" db="EMBL/GenBank/DDBJ databases">
        <title>The draft genome sequence of Maribacter polysiphoniae KCTC 22021.</title>
        <authorList>
            <person name="Mu L."/>
        </authorList>
    </citation>
    <scope>NUCLEOTIDE SEQUENCE [LARGE SCALE GENOMIC DNA]</scope>
    <source>
        <strain evidence="10 13">KCTC 22021</strain>
    </source>
</reference>
<keyword evidence="7 8" id="KW-0472">Membrane</keyword>
<dbReference type="PANTHER" id="PTHR33908">
    <property type="entry name" value="MANNOSYLTRANSFERASE YKCB-RELATED"/>
    <property type="match status" value="1"/>
</dbReference>
<dbReference type="PANTHER" id="PTHR33908:SF11">
    <property type="entry name" value="MEMBRANE PROTEIN"/>
    <property type="match status" value="1"/>
</dbReference>
<keyword evidence="2" id="KW-1003">Cell membrane</keyword>
<keyword evidence="13" id="KW-1185">Reference proteome</keyword>
<evidence type="ECO:0000256" key="4">
    <source>
        <dbReference type="ARBA" id="ARBA00022679"/>
    </source>
</evidence>
<evidence type="ECO:0000256" key="1">
    <source>
        <dbReference type="ARBA" id="ARBA00004651"/>
    </source>
</evidence>
<evidence type="ECO:0000256" key="3">
    <source>
        <dbReference type="ARBA" id="ARBA00022676"/>
    </source>
</evidence>
<feature type="transmembrane region" description="Helical" evidence="8">
    <location>
        <begin position="73"/>
        <end position="100"/>
    </location>
</feature>
<dbReference type="InterPro" id="IPR050297">
    <property type="entry name" value="LipidA_mod_glycosyltrf_83"/>
</dbReference>
<feature type="transmembrane region" description="Helical" evidence="8">
    <location>
        <begin position="256"/>
        <end position="275"/>
    </location>
</feature>
<gene>
    <name evidence="10" type="ORF">HZY62_06980</name>
    <name evidence="11" type="ORF">LX92_00530</name>
</gene>
<dbReference type="AlphaFoldDB" id="A0A316E531"/>
<comment type="subcellular location">
    <subcellularLocation>
        <location evidence="1">Cell membrane</location>
        <topology evidence="1">Multi-pass membrane protein</topology>
    </subcellularLocation>
</comment>
<sequence>MSYTLINSILKNHAELKDRTVFLIISCVSLFIRLPFFFRDYIDRDESTFILMGQSWVEGHLPYTELWDLKPPITFLVFAGIIYVFGKSFIAIRLLGVLLVTSTAFFTYKIGQEAHSKKTGLWAALSTVILLSLFGSLQGVMSEHICMAFFMPGLYLLIKYKKWKTTLLAGLLLGIAVMTKMNIAYALLFLGIFIFYDHNKKQHWTKAIGYSSLFGLGILLIIALTLLPYYLQGISELWVSSVFKAPMAYIGARRYSILKLAPTFVVLAGFFFYTWKKQLLNFKIVPIQYVLVAVLGVLFAFYKGGRINGHYLIQLHPMLLVLVAIALNKMEVFKRIKWKPYYLFILLLIPMETYLEYINIAKNKYERDTFFNGEGISVPKYIQDNNLDTKNILFLGYHIGYWALDAKPPTKAATHPSNICRDELFPFHNNVRTTSMEELRYIMETLQPKTIVTRKNRRVFDKKEEDENSYIDAYLVKHYKVVATVEKAEILQRLER</sequence>
<dbReference type="EMBL" id="QGGQ01000001">
    <property type="protein sequence ID" value="PWK25787.1"/>
    <property type="molecule type" value="Genomic_DNA"/>
</dbReference>
<feature type="domain" description="Glycosyltransferase RgtA/B/C/D-like" evidence="9">
    <location>
        <begin position="70"/>
        <end position="221"/>
    </location>
</feature>
<keyword evidence="4 11" id="KW-0808">Transferase</keyword>
<dbReference type="RefSeq" id="WP_109648710.1">
    <property type="nucleotide sequence ID" value="NZ_JACWLN010000002.1"/>
</dbReference>
<dbReference type="Pfam" id="PF13231">
    <property type="entry name" value="PMT_2"/>
    <property type="match status" value="1"/>
</dbReference>
<evidence type="ECO:0000313" key="12">
    <source>
        <dbReference type="Proteomes" id="UP000245667"/>
    </source>
</evidence>
<dbReference type="GO" id="GO:0009103">
    <property type="term" value="P:lipopolysaccharide biosynthetic process"/>
    <property type="evidence" value="ECO:0007669"/>
    <property type="project" value="UniProtKB-ARBA"/>
</dbReference>
<feature type="transmembrane region" description="Helical" evidence="8">
    <location>
        <begin position="287"/>
        <end position="305"/>
    </location>
</feature>
<evidence type="ECO:0000256" key="2">
    <source>
        <dbReference type="ARBA" id="ARBA00022475"/>
    </source>
</evidence>
<keyword evidence="6 8" id="KW-1133">Transmembrane helix</keyword>
<evidence type="ECO:0000313" key="13">
    <source>
        <dbReference type="Proteomes" id="UP000651837"/>
    </source>
</evidence>
<feature type="transmembrane region" description="Helical" evidence="8">
    <location>
        <begin position="121"/>
        <end position="151"/>
    </location>
</feature>
<reference evidence="11 12" key="1">
    <citation type="submission" date="2018-05" db="EMBL/GenBank/DDBJ databases">
        <title>Genomic Encyclopedia of Archaeal and Bacterial Type Strains, Phase II (KMG-II): from individual species to whole genera.</title>
        <authorList>
            <person name="Goeker M."/>
        </authorList>
    </citation>
    <scope>NUCLEOTIDE SEQUENCE [LARGE SCALE GENOMIC DNA]</scope>
    <source>
        <strain evidence="11 12">DSM 23514</strain>
    </source>
</reference>
<keyword evidence="5 8" id="KW-0812">Transmembrane</keyword>
<dbReference type="OrthoDB" id="345761at2"/>
<feature type="transmembrane region" description="Helical" evidence="8">
    <location>
        <begin position="171"/>
        <end position="196"/>
    </location>
</feature>
<evidence type="ECO:0000259" key="9">
    <source>
        <dbReference type="Pfam" id="PF13231"/>
    </source>
</evidence>
<keyword evidence="3 11" id="KW-0328">Glycosyltransferase</keyword>
<organism evidence="11 12">
    <name type="scientific">Maribacter polysiphoniae</name>
    <dbReference type="NCBI Taxonomy" id="429344"/>
    <lineage>
        <taxon>Bacteria</taxon>
        <taxon>Pseudomonadati</taxon>
        <taxon>Bacteroidota</taxon>
        <taxon>Flavobacteriia</taxon>
        <taxon>Flavobacteriales</taxon>
        <taxon>Flavobacteriaceae</taxon>
        <taxon>Maribacter</taxon>
    </lineage>
</organism>
<feature type="transmembrane region" description="Helical" evidence="8">
    <location>
        <begin position="340"/>
        <end position="357"/>
    </location>
</feature>
<evidence type="ECO:0000256" key="7">
    <source>
        <dbReference type="ARBA" id="ARBA00023136"/>
    </source>
</evidence>
<name>A0A316E531_9FLAO</name>
<feature type="transmembrane region" description="Helical" evidence="8">
    <location>
        <begin position="311"/>
        <end position="328"/>
    </location>
</feature>
<comment type="caution">
    <text evidence="11">The sequence shown here is derived from an EMBL/GenBank/DDBJ whole genome shotgun (WGS) entry which is preliminary data.</text>
</comment>
<evidence type="ECO:0000313" key="10">
    <source>
        <dbReference type="EMBL" id="MBD1260324.1"/>
    </source>
</evidence>
<feature type="transmembrane region" description="Helical" evidence="8">
    <location>
        <begin position="208"/>
        <end position="231"/>
    </location>
</feature>
<accession>A0A316E531</accession>
<dbReference type="Proteomes" id="UP000651837">
    <property type="component" value="Unassembled WGS sequence"/>
</dbReference>
<feature type="transmembrane region" description="Helical" evidence="8">
    <location>
        <begin position="21"/>
        <end position="38"/>
    </location>
</feature>
<evidence type="ECO:0000256" key="5">
    <source>
        <dbReference type="ARBA" id="ARBA00022692"/>
    </source>
</evidence>
<evidence type="ECO:0000256" key="8">
    <source>
        <dbReference type="SAM" id="Phobius"/>
    </source>
</evidence>
<evidence type="ECO:0000256" key="6">
    <source>
        <dbReference type="ARBA" id="ARBA00022989"/>
    </source>
</evidence>
<dbReference type="GO" id="GO:0016763">
    <property type="term" value="F:pentosyltransferase activity"/>
    <property type="evidence" value="ECO:0007669"/>
    <property type="project" value="TreeGrafter"/>
</dbReference>
<dbReference type="Proteomes" id="UP000245667">
    <property type="component" value="Unassembled WGS sequence"/>
</dbReference>
<evidence type="ECO:0000313" key="11">
    <source>
        <dbReference type="EMBL" id="PWK25787.1"/>
    </source>
</evidence>
<protein>
    <submittedName>
        <fullName evidence="11">Dolichyl-phosphate-mannose-protein mannosyltransferase</fullName>
    </submittedName>
    <submittedName>
        <fullName evidence="10">Glycosyltransferase family 39 protein</fullName>
    </submittedName>
</protein>
<proteinExistence type="predicted"/>